<evidence type="ECO:0000313" key="11">
    <source>
        <dbReference type="EMBL" id="VDN60043.1"/>
    </source>
</evidence>
<dbReference type="EMBL" id="UYYG01001199">
    <property type="protein sequence ID" value="VDN60043.1"/>
    <property type="molecule type" value="Genomic_DNA"/>
</dbReference>
<dbReference type="Proteomes" id="UP000038040">
    <property type="component" value="Unplaced"/>
</dbReference>
<dbReference type="InterPro" id="IPR058584">
    <property type="entry name" value="IMB1_TNPO1-like_TPR"/>
</dbReference>
<keyword evidence="4" id="KW-0963">Cytoplasm</keyword>
<sequence>MATEMQEFRYLISHMLSPENDARNEAEKRYDQIPKATQGRLLFELFLDNSAEFEMRSMCLILLRRLLSKDWDEVWPIWGEENQKGFCEQLLKLATEETHSVLRKRLCDVIAEVARASIDNESGRQKWQGVLRFLEICTTSSSATLQETGMMLIEMGIVDYSTVIIGGLVKRFFLCENQAYFRNEPSVFGCDRNHYITGIKQMFQTSLLYESESSVRTAAVRAYVAFLTENEDDDRLIKSLSDQIPAVIKVCSHVVEAETDDDVPLQCLGDLASNVPRVIQPYIIDIFNLCCATVANKEKDDSYRHSALEVMVSVCESAPTMLDDDVTEWLSKDNTDEDDDDDQNYGFGESSLDRISCSLGGKAVLQPFLGIISRLIHDADNWKNRHAAIMGLSTVGEGCKRQMEPMIVDIVDNILPFINDPHPRVRYAVCNALGQMSSDFEPTLQKKCSDKIVDGLCSLLVDLSCPRVSAHAGAALVNFSEDCPKIVMAAHLRKIMEKLEFVLEHTFKQLEFLNVEFKLLERGKKLVLEQVITTIASVADAAEEYFITFYDRLMPPLKYILQDAKSDELKSLRGKTIECISLIGLAVGKNKFTKDAHEIMQILLSDQSQFQNLSCDDPQTSYMISAWARICKILGESFAEYLPVVMPSVLHTASIKPDVALMTEDEATVQEDDPGWSFVPLGDQKLFGVKTAGLEEKSTACEMLVCYARELKGAFNPYVESVVDLMLPHLKFLFSDEVRSAAAEIFPHLLACVRGRGEAYRSGLWRAVLPAYKEAIDSEHDRDVLADQIEGIAEVGFTIFILSENSPALIAICITELGGNMITNDDVRLIVDILLQQLKVIAENVHRRDTGEKEDEDDAGETDNEAIEEDANVLSRITDVVHALFKEFRQGFVPYFEQLEPIFRPWLSQKRHFSERQWTICMYDDLIEFGGEASVQYQQYFYEPLISCINDEYPEVRQAAAYGIGLMGLYGGKAYAQLCAGALQPIANMISDQAARSTTDALLATENAISAVAKILKFNSSMIDVNAVIPTFVQWLPVWEDTEESPYTYDYFADLIESNNPLVLGENNSNLPRILSVMVEALDKCALDSDESDEIELKQRRETVKSRLINIIKFMQTNAEMFQAIVVSAALNEQQLSVLQQVLS</sequence>
<dbReference type="InterPro" id="IPR000357">
    <property type="entry name" value="HEAT"/>
</dbReference>
<dbReference type="GO" id="GO:0005634">
    <property type="term" value="C:nucleus"/>
    <property type="evidence" value="ECO:0007669"/>
    <property type="project" value="UniProtKB-SubCell"/>
</dbReference>
<dbReference type="WBParaSite" id="DME_0000744701-mRNA-1">
    <property type="protein sequence ID" value="DME_0000744701-mRNA-1"/>
    <property type="gene ID" value="DME_0000744701"/>
</dbReference>
<dbReference type="Pfam" id="PF18816">
    <property type="entry name" value="Importin_rep_5"/>
    <property type="match status" value="1"/>
</dbReference>
<evidence type="ECO:0000256" key="2">
    <source>
        <dbReference type="ARBA" id="ARBA00004496"/>
    </source>
</evidence>
<dbReference type="Pfam" id="PF18808">
    <property type="entry name" value="Importin_rep_4"/>
    <property type="match status" value="1"/>
</dbReference>
<evidence type="ECO:0000259" key="9">
    <source>
        <dbReference type="Pfam" id="PF25574"/>
    </source>
</evidence>
<dbReference type="SUPFAM" id="SSF48371">
    <property type="entry name" value="ARM repeat"/>
    <property type="match status" value="2"/>
</dbReference>
<dbReference type="InterPro" id="IPR016024">
    <property type="entry name" value="ARM-type_fold"/>
</dbReference>
<accession>A0A0N4UIL2</accession>
<dbReference type="Proteomes" id="UP000274756">
    <property type="component" value="Unassembled WGS sequence"/>
</dbReference>
<dbReference type="InterPro" id="IPR040122">
    <property type="entry name" value="Importin_beta"/>
</dbReference>
<evidence type="ECO:0000259" key="10">
    <source>
        <dbReference type="Pfam" id="PF25780"/>
    </source>
</evidence>
<dbReference type="InterPro" id="IPR041653">
    <property type="entry name" value="Importin_rep_4"/>
</dbReference>
<gene>
    <name evidence="11" type="ORF">DME_LOCUS10016</name>
</gene>
<dbReference type="InterPro" id="IPR011989">
    <property type="entry name" value="ARM-like"/>
</dbReference>
<keyword evidence="5" id="KW-0677">Repeat</keyword>
<feature type="domain" description="Importin subunit beta-1/Transportin-1-like TPR repeats" evidence="9">
    <location>
        <begin position="514"/>
        <end position="655"/>
    </location>
</feature>
<dbReference type="PANTHER" id="PTHR10527">
    <property type="entry name" value="IMPORTIN BETA"/>
    <property type="match status" value="1"/>
</dbReference>
<proteinExistence type="predicted"/>
<dbReference type="AlphaFoldDB" id="A0A0N4UIL2"/>
<dbReference type="Pfam" id="PF02985">
    <property type="entry name" value="HEAT"/>
    <property type="match status" value="1"/>
</dbReference>
<name>A0A0N4UIL2_DRAME</name>
<keyword evidence="7" id="KW-0007">Acetylation</keyword>
<comment type="subcellular location">
    <subcellularLocation>
        <location evidence="2">Cytoplasm</location>
    </subcellularLocation>
    <subcellularLocation>
        <location evidence="1">Nucleus</location>
    </subcellularLocation>
</comment>
<evidence type="ECO:0000256" key="6">
    <source>
        <dbReference type="ARBA" id="ARBA00022927"/>
    </source>
</evidence>
<evidence type="ECO:0000256" key="7">
    <source>
        <dbReference type="ARBA" id="ARBA00022990"/>
    </source>
</evidence>
<evidence type="ECO:0000256" key="3">
    <source>
        <dbReference type="ARBA" id="ARBA00022448"/>
    </source>
</evidence>
<evidence type="ECO:0000256" key="4">
    <source>
        <dbReference type="ARBA" id="ARBA00022490"/>
    </source>
</evidence>
<keyword evidence="13" id="KW-1185">Reference proteome</keyword>
<dbReference type="Pfam" id="PF25780">
    <property type="entry name" value="TPR_IPO5"/>
    <property type="match status" value="2"/>
</dbReference>
<feature type="domain" description="IPO4/5-like TPR repeats" evidence="10">
    <location>
        <begin position="100"/>
        <end position="154"/>
    </location>
</feature>
<dbReference type="STRING" id="318479.A0A0N4UIL2"/>
<evidence type="ECO:0000256" key="5">
    <source>
        <dbReference type="ARBA" id="ARBA00022737"/>
    </source>
</evidence>
<dbReference type="Pfam" id="PF25574">
    <property type="entry name" value="TPR_IMB1"/>
    <property type="match status" value="1"/>
</dbReference>
<protein>
    <submittedName>
        <fullName evidence="14">Importin-5</fullName>
    </submittedName>
</protein>
<dbReference type="Pfam" id="PF13513">
    <property type="entry name" value="HEAT_EZ"/>
    <property type="match status" value="1"/>
</dbReference>
<dbReference type="Gene3D" id="1.25.10.10">
    <property type="entry name" value="Leucine-rich Repeat Variant"/>
    <property type="match status" value="1"/>
</dbReference>
<organism evidence="12 14">
    <name type="scientific">Dracunculus medinensis</name>
    <name type="common">Guinea worm</name>
    <dbReference type="NCBI Taxonomy" id="318479"/>
    <lineage>
        <taxon>Eukaryota</taxon>
        <taxon>Metazoa</taxon>
        <taxon>Ecdysozoa</taxon>
        <taxon>Nematoda</taxon>
        <taxon>Chromadorea</taxon>
        <taxon>Rhabditida</taxon>
        <taxon>Spirurina</taxon>
        <taxon>Dracunculoidea</taxon>
        <taxon>Dracunculidae</taxon>
        <taxon>Dracunculus</taxon>
    </lineage>
</organism>
<dbReference type="InterPro" id="IPR057672">
    <property type="entry name" value="TPR_IPO4/5"/>
</dbReference>
<dbReference type="Pfam" id="PF18829">
    <property type="entry name" value="Importin_rep_6"/>
    <property type="match status" value="1"/>
</dbReference>
<evidence type="ECO:0000313" key="13">
    <source>
        <dbReference type="Proteomes" id="UP000274756"/>
    </source>
</evidence>
<evidence type="ECO:0000256" key="8">
    <source>
        <dbReference type="ARBA" id="ARBA00023242"/>
    </source>
</evidence>
<keyword evidence="6" id="KW-0653">Protein transport</keyword>
<reference evidence="14" key="1">
    <citation type="submission" date="2017-02" db="UniProtKB">
        <authorList>
            <consortium name="WormBaseParasite"/>
        </authorList>
    </citation>
    <scope>IDENTIFICATION</scope>
</reference>
<dbReference type="GO" id="GO:0006606">
    <property type="term" value="P:protein import into nucleus"/>
    <property type="evidence" value="ECO:0007669"/>
    <property type="project" value="InterPro"/>
</dbReference>
<dbReference type="InterPro" id="IPR041389">
    <property type="entry name" value="Importin_rep_6"/>
</dbReference>
<keyword evidence="3" id="KW-0813">Transport</keyword>
<evidence type="ECO:0000313" key="14">
    <source>
        <dbReference type="WBParaSite" id="DME_0000744701-mRNA-1"/>
    </source>
</evidence>
<keyword evidence="8" id="KW-0539">Nucleus</keyword>
<dbReference type="InterPro" id="IPR040928">
    <property type="entry name" value="Importin_rep_5"/>
</dbReference>
<dbReference type="OrthoDB" id="543373at2759"/>
<feature type="domain" description="IPO4/5-like TPR repeats" evidence="10">
    <location>
        <begin position="181"/>
        <end position="289"/>
    </location>
</feature>
<evidence type="ECO:0000313" key="12">
    <source>
        <dbReference type="Proteomes" id="UP000038040"/>
    </source>
</evidence>
<evidence type="ECO:0000256" key="1">
    <source>
        <dbReference type="ARBA" id="ARBA00004123"/>
    </source>
</evidence>
<reference evidence="11 13" key="2">
    <citation type="submission" date="2018-11" db="EMBL/GenBank/DDBJ databases">
        <authorList>
            <consortium name="Pathogen Informatics"/>
        </authorList>
    </citation>
    <scope>NUCLEOTIDE SEQUENCE [LARGE SCALE GENOMIC DNA]</scope>
</reference>
<dbReference type="GO" id="GO:0005737">
    <property type="term" value="C:cytoplasm"/>
    <property type="evidence" value="ECO:0007669"/>
    <property type="project" value="UniProtKB-SubCell"/>
</dbReference>